<reference evidence="1" key="1">
    <citation type="submission" date="2014-09" db="EMBL/GenBank/DDBJ databases">
        <title>Genome sequence of the luminous mushroom Mycena chlorophos for searching fungal bioluminescence genes.</title>
        <authorList>
            <person name="Tanaka Y."/>
            <person name="Kasuga D."/>
            <person name="Oba Y."/>
            <person name="Hase S."/>
            <person name="Sato K."/>
            <person name="Oba Y."/>
            <person name="Sakakibara Y."/>
        </authorList>
    </citation>
    <scope>NUCLEOTIDE SEQUENCE</scope>
</reference>
<evidence type="ECO:0000313" key="1">
    <source>
        <dbReference type="EMBL" id="GAT46464.1"/>
    </source>
</evidence>
<accession>A0ABQ0L7N5</accession>
<keyword evidence="2" id="KW-1185">Reference proteome</keyword>
<name>A0ABQ0L7N5_MYCCL</name>
<sequence>MMSALRLDSTKTPRLLVRNTTETVADFPTSPTRFSFLRHPVATSSPRQIRFPSPRLHQAPPTSFSLMPFNEVLECLGPCRLAVEDSRMRIACLPSSQDSLLVLSFSESL</sequence>
<dbReference type="Proteomes" id="UP000815677">
    <property type="component" value="Unassembled WGS sequence"/>
</dbReference>
<proteinExistence type="predicted"/>
<protein>
    <submittedName>
        <fullName evidence="1">Uncharacterized protein</fullName>
    </submittedName>
</protein>
<gene>
    <name evidence="1" type="ORF">MCHLO_03993</name>
</gene>
<organism evidence="1 2">
    <name type="scientific">Mycena chlorophos</name>
    <name type="common">Agaric fungus</name>
    <name type="synonym">Agaricus chlorophos</name>
    <dbReference type="NCBI Taxonomy" id="658473"/>
    <lineage>
        <taxon>Eukaryota</taxon>
        <taxon>Fungi</taxon>
        <taxon>Dikarya</taxon>
        <taxon>Basidiomycota</taxon>
        <taxon>Agaricomycotina</taxon>
        <taxon>Agaricomycetes</taxon>
        <taxon>Agaricomycetidae</taxon>
        <taxon>Agaricales</taxon>
        <taxon>Marasmiineae</taxon>
        <taxon>Mycenaceae</taxon>
        <taxon>Mycena</taxon>
    </lineage>
</organism>
<dbReference type="EMBL" id="DF842544">
    <property type="protein sequence ID" value="GAT46464.1"/>
    <property type="molecule type" value="Genomic_DNA"/>
</dbReference>
<evidence type="ECO:0000313" key="2">
    <source>
        <dbReference type="Proteomes" id="UP000815677"/>
    </source>
</evidence>